<protein>
    <recommendedName>
        <fullName evidence="5">Two pore domain potassium channel family protein</fullName>
    </recommendedName>
</protein>
<keyword evidence="2" id="KW-1133">Transmembrane helix</keyword>
<evidence type="ECO:0000256" key="2">
    <source>
        <dbReference type="SAM" id="Phobius"/>
    </source>
</evidence>
<feature type="transmembrane region" description="Helical" evidence="2">
    <location>
        <begin position="134"/>
        <end position="158"/>
    </location>
</feature>
<accession>A0A8G0ZXM4</accession>
<dbReference type="RefSeq" id="WP_220662155.1">
    <property type="nucleotide sequence ID" value="NZ_CP069370.1"/>
</dbReference>
<feature type="transmembrane region" description="Helical" evidence="2">
    <location>
        <begin position="70"/>
        <end position="89"/>
    </location>
</feature>
<dbReference type="AlphaFoldDB" id="A0A8G0ZXM4"/>
<evidence type="ECO:0000256" key="1">
    <source>
        <dbReference type="SAM" id="MobiDB-lite"/>
    </source>
</evidence>
<sequence>MATEDIAITLEPALDRVHDVVDATPGTFQELGLGMVVLIVVITFHGWAMARVNATFNRELIRLGDHTPEWRYSLLTAVGIALLTATHMIETLIWSVPILGFGILGNMRDAYYFVMESYTTLGASAIKLPEAWRLLGPVIAISGLFTFSWTGSVLVYIVTETARHQRDVGKKRAKAASNSPSPPDKGKSD</sequence>
<evidence type="ECO:0000313" key="4">
    <source>
        <dbReference type="Proteomes" id="UP000826300"/>
    </source>
</evidence>
<dbReference type="Proteomes" id="UP000826300">
    <property type="component" value="Chromosome"/>
</dbReference>
<dbReference type="EMBL" id="CP069370">
    <property type="protein sequence ID" value="QYZ69939.1"/>
    <property type="molecule type" value="Genomic_DNA"/>
</dbReference>
<dbReference type="KEGG" id="nsm:JO391_20015"/>
<evidence type="ECO:0008006" key="5">
    <source>
        <dbReference type="Google" id="ProtNLM"/>
    </source>
</evidence>
<keyword evidence="2" id="KW-0812">Transmembrane</keyword>
<reference evidence="3" key="1">
    <citation type="submission" date="2021-02" db="EMBL/GenBank/DDBJ databases">
        <title>Rhodobacter shimadae sp. nov., an aerobic anoxygenic phototrophic bacterium isolated from a hot spring.</title>
        <authorList>
            <person name="Muramatsu S."/>
            <person name="Haruta S."/>
            <person name="Hirose S."/>
            <person name="Hanada S."/>
        </authorList>
    </citation>
    <scope>NUCLEOTIDE SEQUENCE</scope>
    <source>
        <strain evidence="3">N10</strain>
    </source>
</reference>
<name>A0A8G0ZXM4_9RHOB</name>
<feature type="transmembrane region" description="Helical" evidence="2">
    <location>
        <begin position="31"/>
        <end position="50"/>
    </location>
</feature>
<proteinExistence type="predicted"/>
<evidence type="ECO:0000313" key="3">
    <source>
        <dbReference type="EMBL" id="QYZ69939.1"/>
    </source>
</evidence>
<keyword evidence="4" id="KW-1185">Reference proteome</keyword>
<feature type="region of interest" description="Disordered" evidence="1">
    <location>
        <begin position="167"/>
        <end position="189"/>
    </location>
</feature>
<organism evidence="3 4">
    <name type="scientific">Neotabrizicola shimadae</name>
    <dbReference type="NCBI Taxonomy" id="2807096"/>
    <lineage>
        <taxon>Bacteria</taxon>
        <taxon>Pseudomonadati</taxon>
        <taxon>Pseudomonadota</taxon>
        <taxon>Alphaproteobacteria</taxon>
        <taxon>Rhodobacterales</taxon>
        <taxon>Paracoccaceae</taxon>
        <taxon>Neotabrizicola</taxon>
    </lineage>
</organism>
<keyword evidence="2" id="KW-0472">Membrane</keyword>
<gene>
    <name evidence="3" type="ORF">JO391_20015</name>
</gene>